<dbReference type="GO" id="GO:0003824">
    <property type="term" value="F:catalytic activity"/>
    <property type="evidence" value="ECO:0007669"/>
    <property type="project" value="InterPro"/>
</dbReference>
<keyword evidence="6" id="KW-0411">Iron-sulfur</keyword>
<dbReference type="CDD" id="cd01335">
    <property type="entry name" value="Radical_SAM"/>
    <property type="match status" value="1"/>
</dbReference>
<evidence type="ECO:0000256" key="5">
    <source>
        <dbReference type="ARBA" id="ARBA00023004"/>
    </source>
</evidence>
<evidence type="ECO:0000313" key="9">
    <source>
        <dbReference type="EMBL" id="ALG75015.1"/>
    </source>
</evidence>
<dbReference type="SMART" id="SM00729">
    <property type="entry name" value="Elp3"/>
    <property type="match status" value="1"/>
</dbReference>
<protein>
    <recommendedName>
        <fullName evidence="8">Radical SAM core domain-containing protein</fullName>
    </recommendedName>
</protein>
<dbReference type="KEGG" id="ati:AL072_28975"/>
<dbReference type="GO" id="GO:0051536">
    <property type="term" value="F:iron-sulfur cluster binding"/>
    <property type="evidence" value="ECO:0007669"/>
    <property type="project" value="UniProtKB-KW"/>
</dbReference>
<evidence type="ECO:0000256" key="4">
    <source>
        <dbReference type="ARBA" id="ARBA00022723"/>
    </source>
</evidence>
<dbReference type="PANTHER" id="PTHR11228">
    <property type="entry name" value="RADICAL SAM DOMAIN PROTEIN"/>
    <property type="match status" value="1"/>
</dbReference>
<dbReference type="InterPro" id="IPR007197">
    <property type="entry name" value="rSAM"/>
</dbReference>
<dbReference type="SFLD" id="SFLDG01067">
    <property type="entry name" value="SPASM/twitch_domain_containing"/>
    <property type="match status" value="1"/>
</dbReference>
<dbReference type="InterPro" id="IPR006638">
    <property type="entry name" value="Elp3/MiaA/NifB-like_rSAM"/>
</dbReference>
<dbReference type="Proteomes" id="UP000069935">
    <property type="component" value="Chromosome 6"/>
</dbReference>
<gene>
    <name evidence="9" type="ORF">AL072_28975</name>
</gene>
<dbReference type="CDD" id="cd21109">
    <property type="entry name" value="SPASM"/>
    <property type="match status" value="1"/>
</dbReference>
<feature type="domain" description="Radical SAM core" evidence="8">
    <location>
        <begin position="148"/>
        <end position="373"/>
    </location>
</feature>
<dbReference type="GO" id="GO:0046872">
    <property type="term" value="F:metal ion binding"/>
    <property type="evidence" value="ECO:0007669"/>
    <property type="project" value="UniProtKB-KW"/>
</dbReference>
<dbReference type="SFLD" id="SFLDS00029">
    <property type="entry name" value="Radical_SAM"/>
    <property type="match status" value="1"/>
</dbReference>
<dbReference type="InterPro" id="IPR058240">
    <property type="entry name" value="rSAM_sf"/>
</dbReference>
<dbReference type="AlphaFoldDB" id="A0AAC8W4K9"/>
<dbReference type="PANTHER" id="PTHR11228:SF34">
    <property type="entry name" value="TUNGSTEN-CONTAINING ALDEHYDE FERREDOXIN OXIDOREDUCTASE COFACTOR MODIFYING PROTEIN"/>
    <property type="match status" value="1"/>
</dbReference>
<keyword evidence="2" id="KW-0004">4Fe-4S</keyword>
<comment type="cofactor">
    <cofactor evidence="1">
        <name>[4Fe-4S] cluster</name>
        <dbReference type="ChEBI" id="CHEBI:49883"/>
    </cofactor>
</comment>
<organism evidence="9 10">
    <name type="scientific">Azospirillum thiophilum</name>
    <dbReference type="NCBI Taxonomy" id="528244"/>
    <lineage>
        <taxon>Bacteria</taxon>
        <taxon>Pseudomonadati</taxon>
        <taxon>Pseudomonadota</taxon>
        <taxon>Alphaproteobacteria</taxon>
        <taxon>Rhodospirillales</taxon>
        <taxon>Azospirillaceae</taxon>
        <taxon>Azospirillum</taxon>
    </lineage>
</organism>
<dbReference type="Pfam" id="PF13186">
    <property type="entry name" value="SPASM"/>
    <property type="match status" value="1"/>
</dbReference>
<reference evidence="9 10" key="2">
    <citation type="journal article" date="2016" name="Genome Announc.">
        <title>Complete Genome Sequence of a Strain of Azospirillum thiophilum Isolated from a Sulfide Spring.</title>
        <authorList>
            <person name="Fomenkov A."/>
            <person name="Vincze T."/>
            <person name="Grabovich M."/>
            <person name="Anton B.P."/>
            <person name="Dubinina G."/>
            <person name="Orlova M."/>
            <person name="Belousova E."/>
            <person name="Roberts R.J."/>
        </authorList>
    </citation>
    <scope>NUCLEOTIDE SEQUENCE [LARGE SCALE GENOMIC DNA]</scope>
    <source>
        <strain evidence="9 10">BV-S</strain>
    </source>
</reference>
<dbReference type="Gene3D" id="3.20.20.70">
    <property type="entry name" value="Aldolase class I"/>
    <property type="match status" value="1"/>
</dbReference>
<evidence type="ECO:0000256" key="7">
    <source>
        <dbReference type="SAM" id="MobiDB-lite"/>
    </source>
</evidence>
<keyword evidence="10" id="KW-1185">Reference proteome</keyword>
<keyword evidence="5" id="KW-0408">Iron</keyword>
<dbReference type="Pfam" id="PF04055">
    <property type="entry name" value="Radical_SAM"/>
    <property type="match status" value="1"/>
</dbReference>
<dbReference type="InterPro" id="IPR023885">
    <property type="entry name" value="4Fe4S-binding_SPASM_dom"/>
</dbReference>
<evidence type="ECO:0000256" key="6">
    <source>
        <dbReference type="ARBA" id="ARBA00023014"/>
    </source>
</evidence>
<dbReference type="SUPFAM" id="SSF102114">
    <property type="entry name" value="Radical SAM enzymes"/>
    <property type="match status" value="1"/>
</dbReference>
<sequence>MAGRKVVQVFRPTADHLSSVSPLLATYAGIRNSRVILSLYRLPTGEAAELAINDLPTEWLVGRAEFDGAKILDNAFQDLRLTTIPQAAGRSFALVLESPDATADNAVTVWLHSGAARRMTGHVACFVGGKHQGEYGMMAELGYSPPLADGPVPPGLLLSPVTQCNLNCIHCISREMRASVARLDDRVREPIREWSRRGWLRGVETDYSGDILWADHRFGGELDFIIGLDVPFHVNTNGAHLSQDTCERLLKSKLRSINVSLDAATDATYRRIRRGAPPLDEVLDNLRRLAGARGERRQPTLLLGFTLMRSNLEELLPFIRLAADLGFDVVQCRHLEAYTADMEAESLWFDQARYAEAWGMAVALAAELGIGLEIQGPFDAVPARAGRASCPEPWRSAVVLGNGDVMACCIPGTRIGNLHETSMEDLWNGPGYQAFRLAVNSADPPTACRTCPIYRDPRDADSYLPHRARRVSSTPATPPGSDPGDVFP</sequence>
<dbReference type="EMBL" id="CP012406">
    <property type="protein sequence ID" value="ALG75015.1"/>
    <property type="molecule type" value="Genomic_DNA"/>
</dbReference>
<evidence type="ECO:0000256" key="2">
    <source>
        <dbReference type="ARBA" id="ARBA00022485"/>
    </source>
</evidence>
<reference evidence="10" key="1">
    <citation type="submission" date="2015-08" db="EMBL/GenBank/DDBJ databases">
        <title>Complete Genome Sequence of Azospirillum thiophilum BV-S.</title>
        <authorList>
            <person name="Fomenkov A."/>
            <person name="Vincze T."/>
            <person name="Grabovich M."/>
            <person name="Dubinina G."/>
            <person name="Orlova M."/>
            <person name="Belousova E."/>
            <person name="Roberts R.J."/>
        </authorList>
    </citation>
    <scope>NUCLEOTIDE SEQUENCE [LARGE SCALE GENOMIC DNA]</scope>
    <source>
        <strain evidence="10">BV-S</strain>
    </source>
</reference>
<name>A0AAC8W4K9_9PROT</name>
<accession>A0AAC8W4K9</accession>
<evidence type="ECO:0000256" key="3">
    <source>
        <dbReference type="ARBA" id="ARBA00022691"/>
    </source>
</evidence>
<evidence type="ECO:0000259" key="8">
    <source>
        <dbReference type="PROSITE" id="PS51918"/>
    </source>
</evidence>
<proteinExistence type="predicted"/>
<evidence type="ECO:0000313" key="10">
    <source>
        <dbReference type="Proteomes" id="UP000069935"/>
    </source>
</evidence>
<dbReference type="InterPro" id="IPR050377">
    <property type="entry name" value="Radical_SAM_PqqE_MftC-like"/>
</dbReference>
<evidence type="ECO:0000256" key="1">
    <source>
        <dbReference type="ARBA" id="ARBA00001966"/>
    </source>
</evidence>
<dbReference type="PROSITE" id="PS51918">
    <property type="entry name" value="RADICAL_SAM"/>
    <property type="match status" value="1"/>
</dbReference>
<dbReference type="SFLD" id="SFLDG01387">
    <property type="entry name" value="BtrN-like_SPASM_domain_contain"/>
    <property type="match status" value="1"/>
</dbReference>
<dbReference type="InterPro" id="IPR034391">
    <property type="entry name" value="AdoMet-like_SPASM_containing"/>
</dbReference>
<feature type="region of interest" description="Disordered" evidence="7">
    <location>
        <begin position="468"/>
        <end position="488"/>
    </location>
</feature>
<keyword evidence="3" id="KW-0949">S-adenosyl-L-methionine</keyword>
<keyword evidence="4" id="KW-0479">Metal-binding</keyword>
<dbReference type="InterPro" id="IPR013785">
    <property type="entry name" value="Aldolase_TIM"/>
</dbReference>